<evidence type="ECO:0000256" key="2">
    <source>
        <dbReference type="SAM" id="MobiDB-lite"/>
    </source>
</evidence>
<sequence length="272" mass="30557">MGGYKRLDVRTFLNELADDFEELLQSRQELNERLALMEGRLAEYRQSEDDLRRAVVSAERIAQELRENARKEAELITTQAEAYRDSVTQQANARSVGLEARHEARTGELEMAHRARSTELEAAHQGRSTQLEASYRARFSDLEAQYHRRHRELEQGLAARTAHLESVFSQRHNELTTLLSRARDEQGQFVAQYRALVASFYELASRHAQPEGSPLPTELPQGTAVPLPEGTQSLLPPAPNEPVSALSAATPDAPEDGEDRSAVARVTEQQFV</sequence>
<feature type="region of interest" description="Disordered" evidence="2">
    <location>
        <begin position="208"/>
        <end position="272"/>
    </location>
</feature>
<evidence type="ECO:0000256" key="1">
    <source>
        <dbReference type="SAM" id="Coils"/>
    </source>
</evidence>
<comment type="caution">
    <text evidence="3">The sequence shown here is derived from an EMBL/GenBank/DDBJ whole genome shotgun (WGS) entry which is preliminary data.</text>
</comment>
<dbReference type="AlphaFoldDB" id="A0A917PEY7"/>
<reference evidence="3" key="2">
    <citation type="submission" date="2020-09" db="EMBL/GenBank/DDBJ databases">
        <authorList>
            <person name="Sun Q."/>
            <person name="Ohkuma M."/>
        </authorList>
    </citation>
    <scope>NUCLEOTIDE SEQUENCE</scope>
    <source>
        <strain evidence="3">JCM 14371</strain>
    </source>
</reference>
<dbReference type="PANTHER" id="PTHR35794:SF2">
    <property type="entry name" value="CELL DIVISION PROTEIN DIVIVA"/>
    <property type="match status" value="1"/>
</dbReference>
<gene>
    <name evidence="3" type="ORF">GCM10008939_17060</name>
</gene>
<feature type="coiled-coil region" evidence="1">
    <location>
        <begin position="13"/>
        <end position="86"/>
    </location>
</feature>
<protein>
    <recommendedName>
        <fullName evidence="5">Cell division protein DivIVA</fullName>
    </recommendedName>
</protein>
<accession>A0A917PEY7</accession>
<keyword evidence="1" id="KW-0175">Coiled coil</keyword>
<evidence type="ECO:0008006" key="5">
    <source>
        <dbReference type="Google" id="ProtNLM"/>
    </source>
</evidence>
<dbReference type="PANTHER" id="PTHR35794">
    <property type="entry name" value="CELL DIVISION PROTEIN DIVIVA"/>
    <property type="match status" value="1"/>
</dbReference>
<evidence type="ECO:0000313" key="4">
    <source>
        <dbReference type="Proteomes" id="UP000635726"/>
    </source>
</evidence>
<dbReference type="InterPro" id="IPR007793">
    <property type="entry name" value="DivIVA_fam"/>
</dbReference>
<evidence type="ECO:0000313" key="3">
    <source>
        <dbReference type="EMBL" id="GGJ73338.1"/>
    </source>
</evidence>
<dbReference type="EMBL" id="BMOE01000004">
    <property type="protein sequence ID" value="GGJ73338.1"/>
    <property type="molecule type" value="Genomic_DNA"/>
</dbReference>
<keyword evidence="4" id="KW-1185">Reference proteome</keyword>
<dbReference type="Proteomes" id="UP000635726">
    <property type="component" value="Unassembled WGS sequence"/>
</dbReference>
<proteinExistence type="predicted"/>
<name>A0A917PEY7_9DEIO</name>
<dbReference type="Pfam" id="PF05103">
    <property type="entry name" value="DivIVA"/>
    <property type="match status" value="1"/>
</dbReference>
<organism evidence="3 4">
    <name type="scientific">Deinococcus aquiradiocola</name>
    <dbReference type="NCBI Taxonomy" id="393059"/>
    <lineage>
        <taxon>Bacteria</taxon>
        <taxon>Thermotogati</taxon>
        <taxon>Deinococcota</taxon>
        <taxon>Deinococci</taxon>
        <taxon>Deinococcales</taxon>
        <taxon>Deinococcaceae</taxon>
        <taxon>Deinococcus</taxon>
    </lineage>
</organism>
<dbReference type="Gene3D" id="6.10.250.660">
    <property type="match status" value="1"/>
</dbReference>
<reference evidence="3" key="1">
    <citation type="journal article" date="2014" name="Int. J. Syst. Evol. Microbiol.">
        <title>Complete genome sequence of Corynebacterium casei LMG S-19264T (=DSM 44701T), isolated from a smear-ripened cheese.</title>
        <authorList>
            <consortium name="US DOE Joint Genome Institute (JGI-PGF)"/>
            <person name="Walter F."/>
            <person name="Albersmeier A."/>
            <person name="Kalinowski J."/>
            <person name="Ruckert C."/>
        </authorList>
    </citation>
    <scope>NUCLEOTIDE SEQUENCE</scope>
    <source>
        <strain evidence="3">JCM 14371</strain>
    </source>
</reference>